<dbReference type="InterPro" id="IPR050502">
    <property type="entry name" value="Euk_RNA-bind_prot"/>
</dbReference>
<evidence type="ECO:0000313" key="5">
    <source>
        <dbReference type="EMBL" id="KAK4645194.1"/>
    </source>
</evidence>
<protein>
    <recommendedName>
        <fullName evidence="4">RRM domain-containing protein</fullName>
    </recommendedName>
</protein>
<dbReference type="PROSITE" id="PS50102">
    <property type="entry name" value="RRM"/>
    <property type="match status" value="2"/>
</dbReference>
<feature type="region of interest" description="Disordered" evidence="3">
    <location>
        <begin position="127"/>
        <end position="154"/>
    </location>
</feature>
<dbReference type="SUPFAM" id="SSF54928">
    <property type="entry name" value="RNA-binding domain, RBD"/>
    <property type="match status" value="1"/>
</dbReference>
<dbReference type="EMBL" id="JAFFGZ010000004">
    <property type="protein sequence ID" value="KAK4645194.1"/>
    <property type="molecule type" value="Genomic_DNA"/>
</dbReference>
<evidence type="ECO:0000256" key="2">
    <source>
        <dbReference type="PROSITE-ProRule" id="PRU00176"/>
    </source>
</evidence>
<feature type="compositionally biased region" description="Low complexity" evidence="3">
    <location>
        <begin position="263"/>
        <end position="277"/>
    </location>
</feature>
<dbReference type="InterPro" id="IPR012677">
    <property type="entry name" value="Nucleotide-bd_a/b_plait_sf"/>
</dbReference>
<evidence type="ECO:0000256" key="1">
    <source>
        <dbReference type="ARBA" id="ARBA00022884"/>
    </source>
</evidence>
<reference evidence="5 6" key="1">
    <citation type="journal article" date="2023" name="bioRxiv">
        <title>High-quality genome assemblies of four members of thePodospora anserinaspecies complex.</title>
        <authorList>
            <person name="Ament-Velasquez S.L."/>
            <person name="Vogan A.A."/>
            <person name="Wallerman O."/>
            <person name="Hartmann F."/>
            <person name="Gautier V."/>
            <person name="Silar P."/>
            <person name="Giraud T."/>
            <person name="Johannesson H."/>
        </authorList>
    </citation>
    <scope>NUCLEOTIDE SEQUENCE [LARGE SCALE GENOMIC DNA]</scope>
    <source>
        <strain evidence="5 6">CBS 112042</strain>
    </source>
</reference>
<proteinExistence type="predicted"/>
<dbReference type="Pfam" id="PF00076">
    <property type="entry name" value="RRM_1"/>
    <property type="match status" value="1"/>
</dbReference>
<dbReference type="PANTHER" id="PTHR48025">
    <property type="entry name" value="OS02G0815200 PROTEIN"/>
    <property type="match status" value="1"/>
</dbReference>
<dbReference type="InterPro" id="IPR035979">
    <property type="entry name" value="RBD_domain_sf"/>
</dbReference>
<feature type="compositionally biased region" description="Basic and acidic residues" evidence="3">
    <location>
        <begin position="127"/>
        <end position="139"/>
    </location>
</feature>
<sequence>MARRHDDQELNTAVPTDFNRIYVGSLDYFAKPADVEELLVGANLNSFQKIHISIDPISGRNRGYCFVVFPSHQEAAYALEALAGQSILGRVVKLGPCVPKGHGRSSRGDQSSVEFRPVFQRWGDWKGADGASEQKDGVRFRGWNSPREQTEDQQGPYAALNRLQSYSNKDSTRIRIDGLDKMIDQEHNDAEIRSFFSGFDVVAIGKRVVPYSLRSMPGNHHHCYVDLGSRKEVDRAVKELSGTAMNGMVVRLSIARDGRSPNQHGQSQSSGGVSQIGHKAREVHGGGRDYMQKSSWRRADA</sequence>
<dbReference type="GeneID" id="87890929"/>
<gene>
    <name evidence="5" type="ORF">QC761_000770</name>
</gene>
<feature type="domain" description="RRM" evidence="4">
    <location>
        <begin position="172"/>
        <end position="257"/>
    </location>
</feature>
<evidence type="ECO:0000313" key="6">
    <source>
        <dbReference type="Proteomes" id="UP001322138"/>
    </source>
</evidence>
<keyword evidence="1 2" id="KW-0694">RNA-binding</keyword>
<dbReference type="PANTHER" id="PTHR48025:SF1">
    <property type="entry name" value="RRM DOMAIN-CONTAINING PROTEIN"/>
    <property type="match status" value="1"/>
</dbReference>
<dbReference type="RefSeq" id="XP_062734170.1">
    <property type="nucleotide sequence ID" value="XM_062871864.1"/>
</dbReference>
<feature type="region of interest" description="Disordered" evidence="3">
    <location>
        <begin position="258"/>
        <end position="301"/>
    </location>
</feature>
<feature type="compositionally biased region" description="Basic and acidic residues" evidence="3">
    <location>
        <begin position="279"/>
        <end position="301"/>
    </location>
</feature>
<evidence type="ECO:0000259" key="4">
    <source>
        <dbReference type="PROSITE" id="PS50102"/>
    </source>
</evidence>
<dbReference type="SMART" id="SM00360">
    <property type="entry name" value="RRM"/>
    <property type="match status" value="2"/>
</dbReference>
<keyword evidence="6" id="KW-1185">Reference proteome</keyword>
<dbReference type="InterPro" id="IPR000504">
    <property type="entry name" value="RRM_dom"/>
</dbReference>
<accession>A0ABR0FQ07</accession>
<organism evidence="5 6">
    <name type="scientific">Podospora bellae-mahoneyi</name>
    <dbReference type="NCBI Taxonomy" id="2093777"/>
    <lineage>
        <taxon>Eukaryota</taxon>
        <taxon>Fungi</taxon>
        <taxon>Dikarya</taxon>
        <taxon>Ascomycota</taxon>
        <taxon>Pezizomycotina</taxon>
        <taxon>Sordariomycetes</taxon>
        <taxon>Sordariomycetidae</taxon>
        <taxon>Sordariales</taxon>
        <taxon>Podosporaceae</taxon>
        <taxon>Podospora</taxon>
    </lineage>
</organism>
<dbReference type="Gene3D" id="3.30.70.330">
    <property type="match status" value="2"/>
</dbReference>
<dbReference type="Proteomes" id="UP001322138">
    <property type="component" value="Unassembled WGS sequence"/>
</dbReference>
<name>A0ABR0FQ07_9PEZI</name>
<comment type="caution">
    <text evidence="5">The sequence shown here is derived from an EMBL/GenBank/DDBJ whole genome shotgun (WGS) entry which is preliminary data.</text>
</comment>
<evidence type="ECO:0000256" key="3">
    <source>
        <dbReference type="SAM" id="MobiDB-lite"/>
    </source>
</evidence>
<feature type="domain" description="RRM" evidence="4">
    <location>
        <begin position="19"/>
        <end position="99"/>
    </location>
</feature>
<dbReference type="CDD" id="cd00590">
    <property type="entry name" value="RRM_SF"/>
    <property type="match status" value="1"/>
</dbReference>